<evidence type="ECO:0000313" key="7">
    <source>
        <dbReference type="Proteomes" id="UP000521943"/>
    </source>
</evidence>
<comment type="caution">
    <text evidence="6">The sequence shown here is derived from an EMBL/GenBank/DDBJ whole genome shotgun (WGS) entry which is preliminary data.</text>
</comment>
<dbReference type="Proteomes" id="UP000521943">
    <property type="component" value="Unassembled WGS sequence"/>
</dbReference>
<keyword evidence="1" id="KW-0479">Metal-binding</keyword>
<dbReference type="Pfam" id="PF01753">
    <property type="entry name" value="zf-MYND"/>
    <property type="match status" value="1"/>
</dbReference>
<dbReference type="AlphaFoldDB" id="A0A8H6I8N0"/>
<dbReference type="OrthoDB" id="5282002at2759"/>
<proteinExistence type="predicted"/>
<name>A0A8H6I8N0_9AGAR</name>
<gene>
    <name evidence="6" type="ORF">DFP72DRAFT_1166810</name>
</gene>
<evidence type="ECO:0000256" key="4">
    <source>
        <dbReference type="PROSITE-ProRule" id="PRU00134"/>
    </source>
</evidence>
<evidence type="ECO:0000256" key="2">
    <source>
        <dbReference type="ARBA" id="ARBA00022771"/>
    </source>
</evidence>
<protein>
    <recommendedName>
        <fullName evidence="5">MYND-type domain-containing protein</fullName>
    </recommendedName>
</protein>
<reference evidence="6 7" key="1">
    <citation type="submission" date="2020-07" db="EMBL/GenBank/DDBJ databases">
        <title>Comparative genomics of pyrophilous fungi reveals a link between fire events and developmental genes.</title>
        <authorList>
            <consortium name="DOE Joint Genome Institute"/>
            <person name="Steindorff A.S."/>
            <person name="Carver A."/>
            <person name="Calhoun S."/>
            <person name="Stillman K."/>
            <person name="Liu H."/>
            <person name="Lipzen A."/>
            <person name="Pangilinan J."/>
            <person name="Labutti K."/>
            <person name="Bruns T.D."/>
            <person name="Grigoriev I.V."/>
        </authorList>
    </citation>
    <scope>NUCLEOTIDE SEQUENCE [LARGE SCALE GENOMIC DNA]</scope>
    <source>
        <strain evidence="6 7">CBS 144469</strain>
    </source>
</reference>
<sequence length="598" mass="67393">MSYGLGSGLGGKTVSELTCYNDRAPSAEGGNCLNSALLACAQCSLVKYCSGRCQRQHWQKHRIECESSLNKADWQPHWIKENRVPYFYATTSRANSKSMSSNGLWGQLPAYNILQLSYNEGLAQAVYKDIKLCFTAASDIRNLVETLNSLPKGYQGTCDVLLNEPDTVSANRNLVILYILMTAGPSIDEAAELAMHLMYSSRLTANMAAYLSRCVHMIYGDSARCGDMTFQRTFPTRGRGKLYSAQPAMAIKRPVEMFLSRYELGRAMRRMKDTMFDGLRVDERHKLLSRLEPPHRLAHVYFWKTGVLAPFSLDLKPFTQPNRLAFTPQGSWLGTSEDLSPLHGWDIAKVQATGLRNGVDPTGDMFGCLFFHVKQELREFISRVKDFHINIHHTQYDPRLLSKGVSIGVLPSFSDASFDRIDLGDMGDRLGIKECLEDWGVLLNRENLHSCVVAHSKRWIDSQPALSRVPLSSPQSVLDFLRLRCRNIPSLEPRLKKMLEQGTYSPAILRLIESLDAFVDYGPSFQVYLASHDVLETCVGIGLQQRKRNDVHPKRFGMSLDAPASQTLPDITREEYYNLFSIGGADLSTRFIEFEIQL</sequence>
<keyword evidence="3" id="KW-0862">Zinc</keyword>
<dbReference type="GO" id="GO:0008270">
    <property type="term" value="F:zinc ion binding"/>
    <property type="evidence" value="ECO:0007669"/>
    <property type="project" value="UniProtKB-KW"/>
</dbReference>
<feature type="domain" description="MYND-type" evidence="5">
    <location>
        <begin position="29"/>
        <end position="65"/>
    </location>
</feature>
<dbReference type="InterPro" id="IPR002893">
    <property type="entry name" value="Znf_MYND"/>
</dbReference>
<evidence type="ECO:0000259" key="5">
    <source>
        <dbReference type="PROSITE" id="PS50865"/>
    </source>
</evidence>
<dbReference type="Gene3D" id="6.10.140.2220">
    <property type="match status" value="1"/>
</dbReference>
<dbReference type="InterPro" id="IPR027974">
    <property type="entry name" value="DUF4470"/>
</dbReference>
<organism evidence="6 7">
    <name type="scientific">Ephemerocybe angulata</name>
    <dbReference type="NCBI Taxonomy" id="980116"/>
    <lineage>
        <taxon>Eukaryota</taxon>
        <taxon>Fungi</taxon>
        <taxon>Dikarya</taxon>
        <taxon>Basidiomycota</taxon>
        <taxon>Agaricomycotina</taxon>
        <taxon>Agaricomycetes</taxon>
        <taxon>Agaricomycetidae</taxon>
        <taxon>Agaricales</taxon>
        <taxon>Agaricineae</taxon>
        <taxon>Psathyrellaceae</taxon>
        <taxon>Ephemerocybe</taxon>
    </lineage>
</organism>
<dbReference type="Pfam" id="PF14737">
    <property type="entry name" value="DUF4470"/>
    <property type="match status" value="1"/>
</dbReference>
<dbReference type="PROSITE" id="PS50865">
    <property type="entry name" value="ZF_MYND_2"/>
    <property type="match status" value="1"/>
</dbReference>
<accession>A0A8H6I8N0</accession>
<keyword evidence="2 4" id="KW-0863">Zinc-finger</keyword>
<dbReference type="SUPFAM" id="SSF144232">
    <property type="entry name" value="HIT/MYND zinc finger-like"/>
    <property type="match status" value="1"/>
</dbReference>
<dbReference type="EMBL" id="JACGCI010000015">
    <property type="protein sequence ID" value="KAF6759346.1"/>
    <property type="molecule type" value="Genomic_DNA"/>
</dbReference>
<evidence type="ECO:0000256" key="1">
    <source>
        <dbReference type="ARBA" id="ARBA00022723"/>
    </source>
</evidence>
<evidence type="ECO:0000313" key="6">
    <source>
        <dbReference type="EMBL" id="KAF6759346.1"/>
    </source>
</evidence>
<keyword evidence="7" id="KW-1185">Reference proteome</keyword>
<evidence type="ECO:0000256" key="3">
    <source>
        <dbReference type="ARBA" id="ARBA00022833"/>
    </source>
</evidence>